<comment type="similarity">
    <text evidence="2 7">Belongs to the phosphohexose mutase family.</text>
</comment>
<proteinExistence type="inferred from homology"/>
<comment type="cofactor">
    <cofactor evidence="1">
        <name>Mg(2+)</name>
        <dbReference type="ChEBI" id="CHEBI:18420"/>
    </cofactor>
</comment>
<keyword evidence="3" id="KW-0597">Phosphoprotein</keyword>
<dbReference type="NCBIfam" id="TIGR01132">
    <property type="entry name" value="pgm"/>
    <property type="match status" value="1"/>
</dbReference>
<dbReference type="CDD" id="cd05801">
    <property type="entry name" value="PGM_like3"/>
    <property type="match status" value="1"/>
</dbReference>
<dbReference type="PANTHER" id="PTHR45745">
    <property type="entry name" value="PHOSPHOMANNOMUTASE 45A"/>
    <property type="match status" value="1"/>
</dbReference>
<keyword evidence="6" id="KW-0413">Isomerase</keyword>
<name>D1AC32_THECD</name>
<evidence type="ECO:0000259" key="11">
    <source>
        <dbReference type="Pfam" id="PF02880"/>
    </source>
</evidence>
<evidence type="ECO:0000259" key="9">
    <source>
        <dbReference type="Pfam" id="PF02878"/>
    </source>
</evidence>
<dbReference type="SUPFAM" id="SSF55957">
    <property type="entry name" value="Phosphoglucomutase, C-terminal domain"/>
    <property type="match status" value="1"/>
</dbReference>
<evidence type="ECO:0000313" key="13">
    <source>
        <dbReference type="Proteomes" id="UP000001918"/>
    </source>
</evidence>
<evidence type="ECO:0000256" key="3">
    <source>
        <dbReference type="ARBA" id="ARBA00022553"/>
    </source>
</evidence>
<dbReference type="Gene3D" id="3.30.310.50">
    <property type="entry name" value="Alpha-D-phosphohexomutase, C-terminal domain"/>
    <property type="match status" value="1"/>
</dbReference>
<evidence type="ECO:0000256" key="6">
    <source>
        <dbReference type="ARBA" id="ARBA00023235"/>
    </source>
</evidence>
<gene>
    <name evidence="12" type="ordered locus">Tcur_1724</name>
</gene>
<dbReference type="Pfam" id="PF02880">
    <property type="entry name" value="PGM_PMM_III"/>
    <property type="match status" value="1"/>
</dbReference>
<dbReference type="GO" id="GO:0004614">
    <property type="term" value="F:phosphoglucomutase activity"/>
    <property type="evidence" value="ECO:0007669"/>
    <property type="project" value="InterPro"/>
</dbReference>
<dbReference type="Proteomes" id="UP000001918">
    <property type="component" value="Chromosome"/>
</dbReference>
<dbReference type="OrthoDB" id="9806956at2"/>
<dbReference type="RefSeq" id="WP_012852082.1">
    <property type="nucleotide sequence ID" value="NC_013510.1"/>
</dbReference>
<dbReference type="GO" id="GO:0005975">
    <property type="term" value="P:carbohydrate metabolic process"/>
    <property type="evidence" value="ECO:0007669"/>
    <property type="project" value="InterPro"/>
</dbReference>
<dbReference type="PANTHER" id="PTHR45745:SF1">
    <property type="entry name" value="PHOSPHOGLUCOMUTASE 2B-RELATED"/>
    <property type="match status" value="1"/>
</dbReference>
<dbReference type="GO" id="GO:0008973">
    <property type="term" value="F:phosphopentomutase activity"/>
    <property type="evidence" value="ECO:0007669"/>
    <property type="project" value="TreeGrafter"/>
</dbReference>
<dbReference type="Pfam" id="PF02878">
    <property type="entry name" value="PGM_PMM_I"/>
    <property type="match status" value="1"/>
</dbReference>
<accession>D1AC32</accession>
<keyword evidence="5 7" id="KW-0460">Magnesium</keyword>
<sequence length="546" mass="58257">MVHERAGRPARPEDLVDVARLVTAYYTLHPDPGEPAQRVSFGTSGHRGSALNSSFNEDHILATSQAICEYRAAQGVDGPLFLGADTHALSQPAQATALEVFAANGVRVLIDERGGYTPTPAISRAILAHNRGRRSGLADGVVVTPSHNPPSDGGFKYNPPSGGPAGTEATSWIQDRANAIIAGGLKEVRRIPYERALAAETTGRYDFLGRYVEELPHVIELEAIRAAGVRIGADPLGGASVAYWGEIADRYGLELTVVNPHTDPTWRFMTLDWDGKIRMDCSSPHAMASLIENRTAFDVATGNDADADRHGIVTPDGGLMNPNHFLAVAIEHLFTHRRDWPEAAGVGKTLVSSGMIDRVAAALGRPLLEVPVGFKWFVPGLLEGSLGFGGEESAGASFLRRDGTVWTTDKDGIILALLAAEIIAVTGQSPSRRYAALTERHGDPAYARLDAPATREQKEVLKKLSAAQITADTLAGDPITAVLTEAPGNGAPIGGVKVCTEHAWFAARPSGTEDVYKIYAESFRGPDHLALVQDEARELVNRTLAG</sequence>
<dbReference type="Pfam" id="PF02879">
    <property type="entry name" value="PGM_PMM_II"/>
    <property type="match status" value="1"/>
</dbReference>
<dbReference type="InterPro" id="IPR005844">
    <property type="entry name" value="A-D-PHexomutase_a/b/a-I"/>
</dbReference>
<feature type="domain" description="Alpha-D-phosphohexomutase alpha/beta/alpha" evidence="11">
    <location>
        <begin position="321"/>
        <end position="439"/>
    </location>
</feature>
<dbReference type="InterPro" id="IPR036900">
    <property type="entry name" value="A-D-PHexomutase_C_sf"/>
</dbReference>
<dbReference type="InterPro" id="IPR005852">
    <property type="entry name" value="PGM_a-D-Glc-sp"/>
</dbReference>
<evidence type="ECO:0000256" key="7">
    <source>
        <dbReference type="RuleBase" id="RU004326"/>
    </source>
</evidence>
<dbReference type="STRING" id="471852.Tcur_1724"/>
<dbReference type="KEGG" id="tcu:Tcur_1724"/>
<dbReference type="Pfam" id="PF00408">
    <property type="entry name" value="PGM_PMM_IV"/>
    <property type="match status" value="1"/>
</dbReference>
<dbReference type="HOGENOM" id="CLU_016950_8_1_11"/>
<evidence type="ECO:0000259" key="8">
    <source>
        <dbReference type="Pfam" id="PF00408"/>
    </source>
</evidence>
<evidence type="ECO:0000313" key="12">
    <source>
        <dbReference type="EMBL" id="ACY97298.1"/>
    </source>
</evidence>
<feature type="domain" description="Alpha-D-phosphohexomutase alpha/beta/alpha" evidence="9">
    <location>
        <begin position="39"/>
        <end position="180"/>
    </location>
</feature>
<evidence type="ECO:0000256" key="4">
    <source>
        <dbReference type="ARBA" id="ARBA00022723"/>
    </source>
</evidence>
<dbReference type="Gene3D" id="3.40.120.10">
    <property type="entry name" value="Alpha-D-Glucose-1,6-Bisphosphate, subunit A, domain 3"/>
    <property type="match status" value="3"/>
</dbReference>
<evidence type="ECO:0000256" key="2">
    <source>
        <dbReference type="ARBA" id="ARBA00010231"/>
    </source>
</evidence>
<dbReference type="InterPro" id="IPR016055">
    <property type="entry name" value="A-D-PHexomutase_a/b/a-I/II/III"/>
</dbReference>
<dbReference type="SUPFAM" id="SSF53738">
    <property type="entry name" value="Phosphoglucomutase, first 3 domains"/>
    <property type="match status" value="3"/>
</dbReference>
<dbReference type="InterPro" id="IPR016066">
    <property type="entry name" value="A-D-PHexomutase_CS"/>
</dbReference>
<feature type="domain" description="Alpha-D-phosphohexomutase C-terminal" evidence="8">
    <location>
        <begin position="489"/>
        <end position="538"/>
    </location>
</feature>
<dbReference type="EMBL" id="CP001738">
    <property type="protein sequence ID" value="ACY97298.1"/>
    <property type="molecule type" value="Genomic_DNA"/>
</dbReference>
<dbReference type="InterPro" id="IPR005846">
    <property type="entry name" value="A-D-PHexomutase_a/b/a-III"/>
</dbReference>
<evidence type="ECO:0000259" key="10">
    <source>
        <dbReference type="Pfam" id="PF02879"/>
    </source>
</evidence>
<evidence type="ECO:0000256" key="5">
    <source>
        <dbReference type="ARBA" id="ARBA00022842"/>
    </source>
</evidence>
<organism evidence="12 13">
    <name type="scientific">Thermomonospora curvata (strain ATCC 19995 / DSM 43183 / JCM 3096 / KCTC 9072 / NBRC 15933 / NCIMB 10081 / Henssen B9)</name>
    <dbReference type="NCBI Taxonomy" id="471852"/>
    <lineage>
        <taxon>Bacteria</taxon>
        <taxon>Bacillati</taxon>
        <taxon>Actinomycetota</taxon>
        <taxon>Actinomycetes</taxon>
        <taxon>Streptosporangiales</taxon>
        <taxon>Thermomonosporaceae</taxon>
        <taxon>Thermomonospora</taxon>
    </lineage>
</organism>
<reference evidence="12 13" key="1">
    <citation type="journal article" date="2011" name="Stand. Genomic Sci.">
        <title>Complete genome sequence of Thermomonospora curvata type strain (B9).</title>
        <authorList>
            <person name="Chertkov O."/>
            <person name="Sikorski J."/>
            <person name="Nolan M."/>
            <person name="Lapidus A."/>
            <person name="Lucas S."/>
            <person name="Del Rio T.G."/>
            <person name="Tice H."/>
            <person name="Cheng J.F."/>
            <person name="Goodwin L."/>
            <person name="Pitluck S."/>
            <person name="Liolios K."/>
            <person name="Ivanova N."/>
            <person name="Mavromatis K."/>
            <person name="Mikhailova N."/>
            <person name="Ovchinnikova G."/>
            <person name="Pati A."/>
            <person name="Chen A."/>
            <person name="Palaniappan K."/>
            <person name="Djao O.D."/>
            <person name="Land M."/>
            <person name="Hauser L."/>
            <person name="Chang Y.J."/>
            <person name="Jeffries C.D."/>
            <person name="Brettin T."/>
            <person name="Han C."/>
            <person name="Detter J.C."/>
            <person name="Rohde M."/>
            <person name="Goker M."/>
            <person name="Woyke T."/>
            <person name="Bristow J."/>
            <person name="Eisen J.A."/>
            <person name="Markowitz V."/>
            <person name="Hugenholtz P."/>
            <person name="Klenk H.P."/>
            <person name="Kyrpides N.C."/>
        </authorList>
    </citation>
    <scope>NUCLEOTIDE SEQUENCE [LARGE SCALE GENOMIC DNA]</scope>
    <source>
        <strain evidence="13">ATCC 19995 / DSM 43183 / JCM 3096 / KCTC 9072 / NBRC 15933 / NCIMB 10081 / Henssen B9</strain>
    </source>
</reference>
<evidence type="ECO:0000256" key="1">
    <source>
        <dbReference type="ARBA" id="ARBA00001946"/>
    </source>
</evidence>
<protein>
    <submittedName>
        <fullName evidence="12">Phosphoglucomutase, alpha-D-glucose phosphate-specific</fullName>
    </submittedName>
</protein>
<dbReference type="eggNOG" id="COG0033">
    <property type="taxonomic scope" value="Bacteria"/>
</dbReference>
<dbReference type="GO" id="GO:0000287">
    <property type="term" value="F:magnesium ion binding"/>
    <property type="evidence" value="ECO:0007669"/>
    <property type="project" value="InterPro"/>
</dbReference>
<dbReference type="PROSITE" id="PS00710">
    <property type="entry name" value="PGM_PMM"/>
    <property type="match status" value="1"/>
</dbReference>
<keyword evidence="13" id="KW-1185">Reference proteome</keyword>
<feature type="domain" description="Alpha-D-phosphohexomutase alpha/beta/alpha" evidence="10">
    <location>
        <begin position="210"/>
        <end position="317"/>
    </location>
</feature>
<dbReference type="GO" id="GO:0006166">
    <property type="term" value="P:purine ribonucleoside salvage"/>
    <property type="evidence" value="ECO:0007669"/>
    <property type="project" value="TreeGrafter"/>
</dbReference>
<dbReference type="InterPro" id="IPR005845">
    <property type="entry name" value="A-D-PHexomutase_a/b/a-II"/>
</dbReference>
<dbReference type="AlphaFoldDB" id="D1AC32"/>
<keyword evidence="4 7" id="KW-0479">Metal-binding</keyword>
<dbReference type="InterPro" id="IPR005843">
    <property type="entry name" value="A-D-PHexomutase_C"/>
</dbReference>